<name>A0A1W0CFR9_9NEIS</name>
<dbReference type="InterPro" id="IPR035647">
    <property type="entry name" value="EFG_III/V"/>
</dbReference>
<dbReference type="GO" id="GO:0010467">
    <property type="term" value="P:gene expression"/>
    <property type="evidence" value="ECO:0007669"/>
    <property type="project" value="UniProtKB-ARBA"/>
</dbReference>
<dbReference type="GO" id="GO:1990904">
    <property type="term" value="C:ribonucleoprotein complex"/>
    <property type="evidence" value="ECO:0007669"/>
    <property type="project" value="TreeGrafter"/>
</dbReference>
<dbReference type="NCBIfam" id="TIGR01394">
    <property type="entry name" value="TypA_BipA"/>
    <property type="match status" value="1"/>
</dbReference>
<dbReference type="AlphaFoldDB" id="A0A1W0CFR9"/>
<dbReference type="CDD" id="cd01891">
    <property type="entry name" value="TypA_BipA"/>
    <property type="match status" value="1"/>
</dbReference>
<dbReference type="PANTHER" id="PTHR42908">
    <property type="entry name" value="TRANSLATION ELONGATION FACTOR-RELATED"/>
    <property type="match status" value="1"/>
</dbReference>
<reference evidence="6 7" key="1">
    <citation type="submission" date="2017-02" db="EMBL/GenBank/DDBJ databases">
        <title>Chromobacterium haemolyticum H5244.</title>
        <authorList>
            <person name="Gulvik C.A."/>
        </authorList>
    </citation>
    <scope>NUCLEOTIDE SEQUENCE [LARGE SCALE GENOMIC DNA]</scope>
    <source>
        <strain evidence="6 7">H5244</strain>
    </source>
</reference>
<evidence type="ECO:0000256" key="3">
    <source>
        <dbReference type="ARBA" id="ARBA00048548"/>
    </source>
</evidence>
<feature type="binding site" evidence="4">
    <location>
        <begin position="128"/>
        <end position="131"/>
    </location>
    <ligand>
        <name>GTP</name>
        <dbReference type="ChEBI" id="CHEBI:37565"/>
    </ligand>
</feature>
<protein>
    <recommendedName>
        <fullName evidence="4">Large ribosomal subunit assembly factor BipA</fullName>
        <ecNumber evidence="4">3.6.5.-</ecNumber>
    </recommendedName>
    <alternativeName>
        <fullName evidence="4">GTP-binding protein BipA</fullName>
    </alternativeName>
</protein>
<dbReference type="InterPro" id="IPR004161">
    <property type="entry name" value="EFTu-like_2"/>
</dbReference>
<dbReference type="InterPro" id="IPR031157">
    <property type="entry name" value="G_TR_CS"/>
</dbReference>
<dbReference type="SUPFAM" id="SSF50447">
    <property type="entry name" value="Translation proteins"/>
    <property type="match status" value="1"/>
</dbReference>
<evidence type="ECO:0000256" key="2">
    <source>
        <dbReference type="ARBA" id="ARBA00023134"/>
    </source>
</evidence>
<dbReference type="InterPro" id="IPR006298">
    <property type="entry name" value="BipA"/>
</dbReference>
<sequence length="606" mass="67171">MTRQIRNIAIIAHVDHGKTTLVDQLLRQSGTFRENQQVDERVMDSNDLEKERGITILAKNTAIEYEGVHINIVDTPGHADFGGEVERVLGMVDGVLLLVDAVEGPMPQTRFVTKKALALGLRPIVVINKVDRPGARPDWVVDQTFDLFDKLGATDEQLDFPIIYASGLNGFAKLELEEESDNMRPLFETVLKHVPTPPGSADAPLQLQISALDYSTYTGRLGVGRVLNGRIKPGQQVVVMNHDDQVASGRINQVLGYQGLDRVPVEEAEAGDIIIISGIEDIGIGVTICDKEQPVGLPMLSVDEPTLTMDFMVNSSPLAGTEGKFVTSRQIRDRLTKELLTNVALRVEDTGDSDVFRVSGRGELHLTILLENMRREGFEMAVAKPRVVFKEINGQKCEPYENLTIDLEDDHQGGVMEEIGRRRGELTNMESDGNGRTRLEYHIPARGLIGFQSDFMTMTRGTGLMSHVFDDYAPVKPDMPGRHNGVLISQENGEAVAYALWKLEDRGRMFVAPGEKLYEGMIIGIHSRDNDLVVNPVKGKQLTNVRASGTDEAVRLTTPIKLTLESAVEFIDDDELVEITPKSIRIRKRYLNESDRRKMAKANAAS</sequence>
<proteinExistence type="inferred from homology"/>
<dbReference type="HAMAP" id="MF_00849">
    <property type="entry name" value="BipA"/>
    <property type="match status" value="1"/>
</dbReference>
<dbReference type="PANTHER" id="PTHR42908:SF8">
    <property type="entry name" value="TR-TYPE G DOMAIN-CONTAINING PROTEIN"/>
    <property type="match status" value="1"/>
</dbReference>
<dbReference type="Gene3D" id="3.30.70.870">
    <property type="entry name" value="Elongation Factor G (Translational Gtpase), domain 3"/>
    <property type="match status" value="1"/>
</dbReference>
<dbReference type="Pfam" id="PF03144">
    <property type="entry name" value="GTP_EFTU_D2"/>
    <property type="match status" value="1"/>
</dbReference>
<dbReference type="GO" id="GO:0097216">
    <property type="term" value="F:guanosine tetraphosphate binding"/>
    <property type="evidence" value="ECO:0007669"/>
    <property type="project" value="UniProtKB-ARBA"/>
</dbReference>
<dbReference type="Gene3D" id="2.40.50.250">
    <property type="entry name" value="bipa protein"/>
    <property type="match status" value="1"/>
</dbReference>
<dbReference type="NCBIfam" id="TIGR00231">
    <property type="entry name" value="small_GTP"/>
    <property type="match status" value="1"/>
</dbReference>
<keyword evidence="4" id="KW-0690">Ribosome biogenesis</keyword>
<dbReference type="CDD" id="cd16263">
    <property type="entry name" value="BipA_III"/>
    <property type="match status" value="1"/>
</dbReference>
<dbReference type="GO" id="GO:0005829">
    <property type="term" value="C:cytosol"/>
    <property type="evidence" value="ECO:0007669"/>
    <property type="project" value="TreeGrafter"/>
</dbReference>
<evidence type="ECO:0000259" key="5">
    <source>
        <dbReference type="PROSITE" id="PS51722"/>
    </source>
</evidence>
<dbReference type="PROSITE" id="PS51722">
    <property type="entry name" value="G_TR_2"/>
    <property type="match status" value="1"/>
</dbReference>
<dbReference type="GO" id="GO:0000027">
    <property type="term" value="P:ribosomal large subunit assembly"/>
    <property type="evidence" value="ECO:0007669"/>
    <property type="project" value="UniProtKB-UniRule"/>
</dbReference>
<dbReference type="FunFam" id="3.40.50.300:FF:000055">
    <property type="entry name" value="GTP-binding protein TypA"/>
    <property type="match status" value="1"/>
</dbReference>
<keyword evidence="4" id="KW-0378">Hydrolase</keyword>
<evidence type="ECO:0000313" key="7">
    <source>
        <dbReference type="Proteomes" id="UP000192721"/>
    </source>
</evidence>
<dbReference type="Gene3D" id="3.40.50.300">
    <property type="entry name" value="P-loop containing nucleotide triphosphate hydrolases"/>
    <property type="match status" value="1"/>
</dbReference>
<keyword evidence="1 4" id="KW-0547">Nucleotide-binding</keyword>
<comment type="similarity">
    <text evidence="4">Belongs to the TRAFAC class translation factor GTPase superfamily. Classic translation factor GTPase family. BipA subfamily.</text>
</comment>
<dbReference type="Proteomes" id="UP000192721">
    <property type="component" value="Unassembled WGS sequence"/>
</dbReference>
<dbReference type="FunFam" id="2.40.30.10:FF:000016">
    <property type="entry name" value="GTP-binding protein TypA"/>
    <property type="match status" value="1"/>
</dbReference>
<dbReference type="RefSeq" id="WP_081556719.1">
    <property type="nucleotide sequence ID" value="NZ_JBBIGS010000003.1"/>
</dbReference>
<accession>A0A1W0CFR9</accession>
<feature type="binding site" evidence="4">
    <location>
        <begin position="15"/>
        <end position="20"/>
    </location>
    <ligand>
        <name>GTP</name>
        <dbReference type="ChEBI" id="CHEBI:37565"/>
    </ligand>
</feature>
<dbReference type="GO" id="GO:0000049">
    <property type="term" value="F:tRNA binding"/>
    <property type="evidence" value="ECO:0007669"/>
    <property type="project" value="UniProtKB-KW"/>
</dbReference>
<dbReference type="SUPFAM" id="SSF52540">
    <property type="entry name" value="P-loop containing nucleoside triphosphate hydrolases"/>
    <property type="match status" value="1"/>
</dbReference>
<evidence type="ECO:0000256" key="1">
    <source>
        <dbReference type="ARBA" id="ARBA00022741"/>
    </source>
</evidence>
<comment type="subcellular location">
    <subcellularLocation>
        <location evidence="4">Cytoplasm</location>
    </subcellularLocation>
    <text evidence="4">Binds to ribosomes.</text>
</comment>
<dbReference type="InterPro" id="IPR047041">
    <property type="entry name" value="BipA_GTP-bd_dom"/>
</dbReference>
<comment type="subunit">
    <text evidence="4">Monomer.</text>
</comment>
<dbReference type="Pfam" id="PF00679">
    <property type="entry name" value="EFG_C"/>
    <property type="match status" value="1"/>
</dbReference>
<dbReference type="FunFam" id="2.40.50.250:FF:000001">
    <property type="entry name" value="GTP-binding protein TypA"/>
    <property type="match status" value="1"/>
</dbReference>
<dbReference type="InterPro" id="IPR035651">
    <property type="entry name" value="BipA_V"/>
</dbReference>
<dbReference type="FunFam" id="3.30.70.240:FF:000002">
    <property type="entry name" value="GTP-binding protein TypA"/>
    <property type="match status" value="1"/>
</dbReference>
<dbReference type="GO" id="GO:0019843">
    <property type="term" value="F:rRNA binding"/>
    <property type="evidence" value="ECO:0007669"/>
    <property type="project" value="UniProtKB-KW"/>
</dbReference>
<comment type="caution">
    <text evidence="6">The sequence shown here is derived from an EMBL/GenBank/DDBJ whole genome shotgun (WGS) entry which is preliminary data.</text>
</comment>
<keyword evidence="4" id="KW-0694">RNA-binding</keyword>
<dbReference type="InterPro" id="IPR047043">
    <property type="entry name" value="BipA_III"/>
</dbReference>
<dbReference type="GO" id="GO:0003924">
    <property type="term" value="F:GTPase activity"/>
    <property type="evidence" value="ECO:0007669"/>
    <property type="project" value="UniProtKB-UniRule"/>
</dbReference>
<dbReference type="InterPro" id="IPR047042">
    <property type="entry name" value="BipA_II"/>
</dbReference>
<keyword evidence="4" id="KW-0820">tRNA-binding</keyword>
<dbReference type="Pfam" id="PF00009">
    <property type="entry name" value="GTP_EFTU"/>
    <property type="match status" value="1"/>
</dbReference>
<dbReference type="Gene3D" id="2.40.30.10">
    <property type="entry name" value="Translation factors"/>
    <property type="match status" value="1"/>
</dbReference>
<keyword evidence="4" id="KW-0699">rRNA-binding</keyword>
<dbReference type="GO" id="GO:0043022">
    <property type="term" value="F:ribosome binding"/>
    <property type="evidence" value="ECO:0007669"/>
    <property type="project" value="UniProtKB-UniRule"/>
</dbReference>
<dbReference type="GO" id="GO:0009409">
    <property type="term" value="P:response to cold"/>
    <property type="evidence" value="ECO:0007669"/>
    <property type="project" value="UniProtKB-ARBA"/>
</dbReference>
<keyword evidence="4" id="KW-0963">Cytoplasm</keyword>
<dbReference type="InterPro" id="IPR000795">
    <property type="entry name" value="T_Tr_GTP-bd_dom"/>
</dbReference>
<dbReference type="CDD" id="cd03710">
    <property type="entry name" value="BipA_TypA_C"/>
    <property type="match status" value="1"/>
</dbReference>
<comment type="function">
    <text evidence="4">A 50S ribosomal subunit assembly protein with GTPase activity, required for 50S subunit assembly at low temperatures, may also play a role in translation. Binds GTP and analogs. Binds the 70S ribosome between the 30S and 50S subunits, in a similar position as ribosome-bound EF-G; it contacts a number of ribosomal proteins, both rRNAs and the A-site tRNA.</text>
</comment>
<organism evidence="6 7">
    <name type="scientific">Chromobacterium haemolyticum</name>
    <dbReference type="NCBI Taxonomy" id="394935"/>
    <lineage>
        <taxon>Bacteria</taxon>
        <taxon>Pseudomonadati</taxon>
        <taxon>Pseudomonadota</taxon>
        <taxon>Betaproteobacteria</taxon>
        <taxon>Neisseriales</taxon>
        <taxon>Chromobacteriaceae</taxon>
        <taxon>Chromobacterium</taxon>
    </lineage>
</organism>
<dbReference type="Gene3D" id="3.30.70.240">
    <property type="match status" value="1"/>
</dbReference>
<dbReference type="CDD" id="cd03691">
    <property type="entry name" value="BipA_TypA_II"/>
    <property type="match status" value="1"/>
</dbReference>
<dbReference type="PRINTS" id="PR00315">
    <property type="entry name" value="ELONGATNFCT"/>
</dbReference>
<dbReference type="SUPFAM" id="SSF54980">
    <property type="entry name" value="EF-G C-terminal domain-like"/>
    <property type="match status" value="2"/>
</dbReference>
<dbReference type="InterPro" id="IPR048876">
    <property type="entry name" value="BipA_C"/>
</dbReference>
<dbReference type="InterPro" id="IPR000640">
    <property type="entry name" value="EFG_V-like"/>
</dbReference>
<dbReference type="InterPro" id="IPR027417">
    <property type="entry name" value="P-loop_NTPase"/>
</dbReference>
<keyword evidence="2 4" id="KW-0342">GTP-binding</keyword>
<dbReference type="PROSITE" id="PS00301">
    <property type="entry name" value="G_TR_1"/>
    <property type="match status" value="1"/>
</dbReference>
<dbReference type="InterPro" id="IPR042116">
    <property type="entry name" value="TypA/BipA_C"/>
</dbReference>
<dbReference type="SMART" id="SM00838">
    <property type="entry name" value="EFG_C"/>
    <property type="match status" value="1"/>
</dbReference>
<evidence type="ECO:0000256" key="4">
    <source>
        <dbReference type="HAMAP-Rule" id="MF_00849"/>
    </source>
</evidence>
<dbReference type="InterPro" id="IPR009000">
    <property type="entry name" value="Transl_B-barrel_sf"/>
</dbReference>
<comment type="catalytic activity">
    <reaction evidence="3 4">
        <text>GTP + H2O = GDP + phosphate + H(+)</text>
        <dbReference type="Rhea" id="RHEA:19669"/>
        <dbReference type="ChEBI" id="CHEBI:15377"/>
        <dbReference type="ChEBI" id="CHEBI:15378"/>
        <dbReference type="ChEBI" id="CHEBI:37565"/>
        <dbReference type="ChEBI" id="CHEBI:43474"/>
        <dbReference type="ChEBI" id="CHEBI:58189"/>
    </reaction>
</comment>
<dbReference type="InterPro" id="IPR005225">
    <property type="entry name" value="Small_GTP-bd"/>
</dbReference>
<feature type="domain" description="Tr-type G" evidence="5">
    <location>
        <begin position="3"/>
        <end position="198"/>
    </location>
</feature>
<dbReference type="EC" id="3.6.5.-" evidence="4"/>
<gene>
    <name evidence="4" type="primary">bipA</name>
    <name evidence="6" type="ORF">B0T45_20275</name>
</gene>
<dbReference type="EMBL" id="MUKV01000038">
    <property type="protein sequence ID" value="OQS33522.1"/>
    <property type="molecule type" value="Genomic_DNA"/>
</dbReference>
<dbReference type="FunFam" id="3.30.70.870:FF:000003">
    <property type="entry name" value="GTP-binding protein TypA"/>
    <property type="match status" value="1"/>
</dbReference>
<dbReference type="GO" id="GO:0005525">
    <property type="term" value="F:GTP binding"/>
    <property type="evidence" value="ECO:0007669"/>
    <property type="project" value="UniProtKB-UniRule"/>
</dbReference>
<evidence type="ECO:0000313" key="6">
    <source>
        <dbReference type="EMBL" id="OQS33522.1"/>
    </source>
</evidence>
<dbReference type="Pfam" id="PF21018">
    <property type="entry name" value="BipA_C"/>
    <property type="match status" value="1"/>
</dbReference>